<feature type="compositionally biased region" description="Basic and acidic residues" evidence="1">
    <location>
        <begin position="12"/>
        <end position="24"/>
    </location>
</feature>
<evidence type="ECO:0000259" key="2">
    <source>
        <dbReference type="Pfam" id="PF24693"/>
    </source>
</evidence>
<dbReference type="Proteomes" id="UP000830115">
    <property type="component" value="Chromosome"/>
</dbReference>
<dbReference type="RefSeq" id="WP_248868000.1">
    <property type="nucleotide sequence ID" value="NZ_CP086322.1"/>
</dbReference>
<dbReference type="InterPro" id="IPR056077">
    <property type="entry name" value="DUF7660"/>
</dbReference>
<feature type="domain" description="DUF7660" evidence="2">
    <location>
        <begin position="33"/>
        <end position="103"/>
    </location>
</feature>
<protein>
    <recommendedName>
        <fullName evidence="2">DUF7660 domain-containing protein</fullName>
    </recommendedName>
</protein>
<dbReference type="EMBL" id="CP086322">
    <property type="protein sequence ID" value="UQA97087.1"/>
    <property type="molecule type" value="Genomic_DNA"/>
</dbReference>
<evidence type="ECO:0000313" key="4">
    <source>
        <dbReference type="Proteomes" id="UP000830115"/>
    </source>
</evidence>
<dbReference type="Pfam" id="PF24693">
    <property type="entry name" value="DUF7660"/>
    <property type="match status" value="1"/>
</dbReference>
<accession>A0ABY4MIA8</accession>
<reference evidence="3" key="1">
    <citation type="submission" date="2021-10" db="EMBL/GenBank/DDBJ databases">
        <title>Streptomyces nigrumlapis sp.nov.,an antimicrobial producing actinobacterium isolated from Black Gobi rocks.</title>
        <authorList>
            <person name="Wen Y."/>
            <person name="Zhang W."/>
            <person name="Liu X.G."/>
        </authorList>
    </citation>
    <scope>NUCLEOTIDE SEQUENCE</scope>
    <source>
        <strain evidence="3">ST13-2-2</strain>
    </source>
</reference>
<name>A0ABY4MIA8_9ACTN</name>
<gene>
    <name evidence="3" type="ORF">K9S39_39130</name>
</gene>
<feature type="region of interest" description="Disordered" evidence="1">
    <location>
        <begin position="12"/>
        <end position="31"/>
    </location>
</feature>
<proteinExistence type="predicted"/>
<evidence type="ECO:0000313" key="3">
    <source>
        <dbReference type="EMBL" id="UQA97087.1"/>
    </source>
</evidence>
<sequence length="103" mass="11628">MTNDDSIVLRETGRGVDSMSKLDPDTSSVQSPEDLSRFLLALAERTDAGTFPNENESSVDYVRAAGYWVRSMKGFFLNRGEEIPEYPSWEMIAMIFSAAFIYE</sequence>
<organism evidence="3 4">
    <name type="scientific">Streptomyces halobius</name>
    <dbReference type="NCBI Taxonomy" id="2879846"/>
    <lineage>
        <taxon>Bacteria</taxon>
        <taxon>Bacillati</taxon>
        <taxon>Actinomycetota</taxon>
        <taxon>Actinomycetes</taxon>
        <taxon>Kitasatosporales</taxon>
        <taxon>Streptomycetaceae</taxon>
        <taxon>Streptomyces</taxon>
    </lineage>
</organism>
<keyword evidence="4" id="KW-1185">Reference proteome</keyword>
<evidence type="ECO:0000256" key="1">
    <source>
        <dbReference type="SAM" id="MobiDB-lite"/>
    </source>
</evidence>